<gene>
    <name evidence="11" type="ORF">GCM10007877_36700</name>
</gene>
<dbReference type="PROSITE" id="PS51643">
    <property type="entry name" value="HD_CAS3"/>
    <property type="match status" value="1"/>
</dbReference>
<dbReference type="RefSeq" id="WP_232594808.1">
    <property type="nucleotide sequence ID" value="NZ_BSPD01000094.1"/>
</dbReference>
<evidence type="ECO:0000256" key="2">
    <source>
        <dbReference type="ARBA" id="ARBA00009046"/>
    </source>
</evidence>
<name>A0AA37WQD1_9GAMM</name>
<evidence type="ECO:0000256" key="6">
    <source>
        <dbReference type="ARBA" id="ARBA00022806"/>
    </source>
</evidence>
<dbReference type="InterPro" id="IPR054712">
    <property type="entry name" value="Cas3-like_dom"/>
</dbReference>
<dbReference type="GO" id="GO:0051607">
    <property type="term" value="P:defense response to virus"/>
    <property type="evidence" value="ECO:0007669"/>
    <property type="project" value="UniProtKB-KW"/>
</dbReference>
<dbReference type="InterPro" id="IPR048823">
    <property type="entry name" value="Cas3_I-F_Cas2"/>
</dbReference>
<dbReference type="NCBIfam" id="TIGR02562">
    <property type="entry name" value="cas3_yersinia"/>
    <property type="match status" value="1"/>
</dbReference>
<keyword evidence="4" id="KW-0547">Nucleotide-binding</keyword>
<comment type="similarity">
    <text evidence="1">In the N-terminal section; belongs to the CRISPR-associated nuclease Cas3-HD family.</text>
</comment>
<dbReference type="InterPro" id="IPR038257">
    <property type="entry name" value="CRISPR-assoc_Cas3_HD_sf"/>
</dbReference>
<dbReference type="InterPro" id="IPR006483">
    <property type="entry name" value="CRISPR-assoc_Cas3_HD"/>
</dbReference>
<accession>A0AA37WQD1</accession>
<evidence type="ECO:0000256" key="4">
    <source>
        <dbReference type="ARBA" id="ARBA00022741"/>
    </source>
</evidence>
<keyword evidence="6" id="KW-0347">Helicase</keyword>
<feature type="region of interest" description="Disordered" evidence="9">
    <location>
        <begin position="515"/>
        <end position="540"/>
    </location>
</feature>
<evidence type="ECO:0000256" key="9">
    <source>
        <dbReference type="SAM" id="MobiDB-lite"/>
    </source>
</evidence>
<dbReference type="SUPFAM" id="SSF52540">
    <property type="entry name" value="P-loop containing nucleoside triphosphate hydrolases"/>
    <property type="match status" value="1"/>
</dbReference>
<evidence type="ECO:0000313" key="12">
    <source>
        <dbReference type="Proteomes" id="UP001156870"/>
    </source>
</evidence>
<comment type="similarity">
    <text evidence="2">In the central section; belongs to the CRISPR-associated helicase Cas3 family.</text>
</comment>
<keyword evidence="3" id="KW-0479">Metal-binding</keyword>
<dbReference type="InterPro" id="IPR013395">
    <property type="entry name" value="CRISPR-assoc_Cas3_yers"/>
</dbReference>
<dbReference type="InterPro" id="IPR027417">
    <property type="entry name" value="P-loop_NTPase"/>
</dbReference>
<dbReference type="Pfam" id="PF21384">
    <property type="entry name" value="Cas3_I-F_Cas2"/>
    <property type="match status" value="1"/>
</dbReference>
<evidence type="ECO:0000256" key="7">
    <source>
        <dbReference type="ARBA" id="ARBA00022840"/>
    </source>
</evidence>
<keyword evidence="8" id="KW-0051">Antiviral defense</keyword>
<evidence type="ECO:0000313" key="11">
    <source>
        <dbReference type="EMBL" id="GLS27951.1"/>
    </source>
</evidence>
<dbReference type="EMBL" id="BSPD01000094">
    <property type="protein sequence ID" value="GLS27951.1"/>
    <property type="molecule type" value="Genomic_DNA"/>
</dbReference>
<dbReference type="GO" id="GO:0004386">
    <property type="term" value="F:helicase activity"/>
    <property type="evidence" value="ECO:0007669"/>
    <property type="project" value="UniProtKB-KW"/>
</dbReference>
<evidence type="ECO:0000256" key="5">
    <source>
        <dbReference type="ARBA" id="ARBA00022801"/>
    </source>
</evidence>
<evidence type="ECO:0000256" key="1">
    <source>
        <dbReference type="ARBA" id="ARBA00006847"/>
    </source>
</evidence>
<protein>
    <submittedName>
        <fullName evidence="11">Type I-F CRISPR-associated helicase Cas3</fullName>
    </submittedName>
</protein>
<dbReference type="AlphaFoldDB" id="A0AA37WQD1"/>
<dbReference type="Pfam" id="PF22590">
    <property type="entry name" value="Cas3-like_C_2"/>
    <property type="match status" value="1"/>
</dbReference>
<dbReference type="GO" id="GO:0016787">
    <property type="term" value="F:hydrolase activity"/>
    <property type="evidence" value="ECO:0007669"/>
    <property type="project" value="UniProtKB-KW"/>
</dbReference>
<evidence type="ECO:0000259" key="10">
    <source>
        <dbReference type="PROSITE" id="PS51643"/>
    </source>
</evidence>
<evidence type="ECO:0000256" key="3">
    <source>
        <dbReference type="ARBA" id="ARBA00022723"/>
    </source>
</evidence>
<sequence length="1140" mass="129995">MNILIVSQCNKRALLETRRIVDQFAERCGDRVWQTAITHEGLKTLRQLLRKTARRNTAVACHWVRGKNNTELLWLVGNAAKFNDQGRVPTNTTERLILRAHTENQWHTLEDIALLAAIAALFHDFGKANVLFQKKLRAKVYQLTSEPYRHEWVSLRLFEAFVLRLTTKVSGTLLDQHWLEALANITTHDEADLLDHLKKDDGGKTPQPSPFKRLPPLAQAVGWLILTHHRLPKAPTNGDSRSVDYMDSYLTKALRPNWISPQLMARLWKEDEFEKVWQFSKGTPLQSHAWCARARKVAERALKRSSFYQSSSWMNDVFTLHMARMSLMLSDHHFSSLASEKKYWSTLYRDKQYKVFANTQPNRTLNQRLDEHLVGVYRTSLQWVRFLPLLRQSLPSITRHSSLKKRVTDKRFLWQNKAYDLARNLREQVATQGFFGLNMASTGKGKTFANAKIMYGLADEKLGCRFSVALGLRTLTLQTGDAYRDFLSLDDDDLAVLIGSQAVLQLHNLAEESKQKIEDKDAKSKPSENNTIEKCPGSESANEWFDESTYVKYEGAVGDGILGQWLGRQGKVNQLVSAPVLVSTIDHLMPATESYKGGRHIAPMLRLLTSDVVFDEPDDFSAEDLPALSRLVYWAGLLGAKIVLSSATLPPSIVEALFLAYQSGRMAFNRARGEVAQQNASSITCAWFDEFSSEAMTVKNKDDFCQSHQTFIQKRAEFLEKAPAQRLAEIVSVSDLVQMPNHNALSSEGDSGVFERVANRIYRSILALHQRHFVVHPTQKTKLSIGLVRMANINPLVAVAKRLIGLSPPKGTQLHYCVYHSQLLLLHRSKLEQQLDTVLNRKKDDAVWSHPCIQEAIDRHPEDEHIFVVLGSPVTEVGRDHSYDWAVVEPSSMRSIIQLAGRVLRHSVHIPNSPNIHLFNENVKALRLENTSNSSSLRGSFVFSRPGFESSYYQLSSKQLTSALNEDQYRVINSVPRLCERETLYPTENLVDLEHAYLKVMLLENAERPLYAARWWQHPAHWTYELQRQTPFRHSTPDVQYAYVIDDELSDPVMHYWHSNGELKSCSYQFVHEANTVQCANGVSFWGAVDYLEALYRLYDNSESDLKALSVRFGSVTLPELSDEAKWAFCSVMGFYKPLE</sequence>
<keyword evidence="5" id="KW-0378">Hydrolase</keyword>
<evidence type="ECO:0000256" key="8">
    <source>
        <dbReference type="ARBA" id="ARBA00023118"/>
    </source>
</evidence>
<dbReference type="GO" id="GO:0005524">
    <property type="term" value="F:ATP binding"/>
    <property type="evidence" value="ECO:0007669"/>
    <property type="project" value="UniProtKB-KW"/>
</dbReference>
<keyword evidence="12" id="KW-1185">Reference proteome</keyword>
<dbReference type="GO" id="GO:0046872">
    <property type="term" value="F:metal ion binding"/>
    <property type="evidence" value="ECO:0007669"/>
    <property type="project" value="UniProtKB-KW"/>
</dbReference>
<dbReference type="Gene3D" id="1.10.3210.30">
    <property type="match status" value="1"/>
</dbReference>
<feature type="compositionally biased region" description="Basic and acidic residues" evidence="9">
    <location>
        <begin position="515"/>
        <end position="526"/>
    </location>
</feature>
<comment type="caution">
    <text evidence="11">The sequence shown here is derived from an EMBL/GenBank/DDBJ whole genome shotgun (WGS) entry which is preliminary data.</text>
</comment>
<proteinExistence type="inferred from homology"/>
<keyword evidence="7" id="KW-0067">ATP-binding</keyword>
<reference evidence="11 12" key="1">
    <citation type="journal article" date="2014" name="Int. J. Syst. Evol. Microbiol.">
        <title>Complete genome sequence of Corynebacterium casei LMG S-19264T (=DSM 44701T), isolated from a smear-ripened cheese.</title>
        <authorList>
            <consortium name="US DOE Joint Genome Institute (JGI-PGF)"/>
            <person name="Walter F."/>
            <person name="Albersmeier A."/>
            <person name="Kalinowski J."/>
            <person name="Ruckert C."/>
        </authorList>
    </citation>
    <scope>NUCLEOTIDE SEQUENCE [LARGE SCALE GENOMIC DNA]</scope>
    <source>
        <strain evidence="11 12">NBRC 110095</strain>
    </source>
</reference>
<dbReference type="Proteomes" id="UP001156870">
    <property type="component" value="Unassembled WGS sequence"/>
</dbReference>
<feature type="domain" description="HD Cas3-type" evidence="10">
    <location>
        <begin position="102"/>
        <end position="334"/>
    </location>
</feature>
<organism evidence="11 12">
    <name type="scientific">Marinibactrum halimedae</name>
    <dbReference type="NCBI Taxonomy" id="1444977"/>
    <lineage>
        <taxon>Bacteria</taxon>
        <taxon>Pseudomonadati</taxon>
        <taxon>Pseudomonadota</taxon>
        <taxon>Gammaproteobacteria</taxon>
        <taxon>Cellvibrionales</taxon>
        <taxon>Cellvibrionaceae</taxon>
        <taxon>Marinibactrum</taxon>
    </lineage>
</organism>